<dbReference type="EMBL" id="AP026866">
    <property type="protein sequence ID" value="BDS06958.1"/>
    <property type="molecule type" value="Genomic_DNA"/>
</dbReference>
<feature type="compositionally biased region" description="Acidic residues" evidence="1">
    <location>
        <begin position="442"/>
        <end position="464"/>
    </location>
</feature>
<keyword evidence="2" id="KW-0472">Membrane</keyword>
<protein>
    <recommendedName>
        <fullName evidence="3">Transglutaminase-like domain-containing protein</fullName>
    </recommendedName>
</protein>
<organism evidence="4">
    <name type="scientific">Oceaniferula spumae</name>
    <dbReference type="NCBI Taxonomy" id="2979115"/>
    <lineage>
        <taxon>Bacteria</taxon>
        <taxon>Pseudomonadati</taxon>
        <taxon>Verrucomicrobiota</taxon>
        <taxon>Verrucomicrobiia</taxon>
        <taxon>Verrucomicrobiales</taxon>
        <taxon>Verrucomicrobiaceae</taxon>
        <taxon>Oceaniferula</taxon>
    </lineage>
</organism>
<dbReference type="PANTHER" id="PTHR42736">
    <property type="entry name" value="PROTEIN-GLUTAMINE GAMMA-GLUTAMYLTRANSFERASE"/>
    <property type="match status" value="1"/>
</dbReference>
<evidence type="ECO:0000256" key="1">
    <source>
        <dbReference type="SAM" id="MobiDB-lite"/>
    </source>
</evidence>
<keyword evidence="2" id="KW-1133">Transmembrane helix</keyword>
<dbReference type="Pfam" id="PF01841">
    <property type="entry name" value="Transglut_core"/>
    <property type="match status" value="1"/>
</dbReference>
<evidence type="ECO:0000259" key="3">
    <source>
        <dbReference type="SMART" id="SM00460"/>
    </source>
</evidence>
<sequence length="600" mass="65361">MRSLTLIVAVAGAYALLRGWPGGPGLLLRSCLAVATLVAGLAIWGTRRKGEVRRARMFSLRKATLLDYFSLGAAIVFTEACFVALTSTLAGPAQEFALVVKERVSGIELEAGGTGNGASGNGEDLKFDGQQSGPWIFKPNTLERDLPKRSNHKPSNKPEVFVELENAEDAAKLLHSRIHLRAFAFSQFNGSSWSAAPTARTRLLAPIQFPNRTESNESEVIRHRVYHAANPTGQNVFTALHGAVSTDISELTQLAESLYLLPVSDDPTAGYNYIASSKPIHLSNLLDETLTPAVAADGELDLPSQLEEQLKQTALLFENKPDTASRLLALQHHLQDNYEYSLETTNENGANPLENFLYQEKRGYCEHFATAAAMLCRAMGVPSRIAYGWSGGKLYQAQNMFVFRAKDAHAWTEIKLQGHGWVVFDTTPPDDDAIPESHTAPDDEIAPDPEEALASDTSGDDSDSNDPGIGLGAGVNRVAIGIALGVVSLVALVFLILRYRGQAETAPDGRPLSHVQPSYLIHFKQACAALGHPMPLGRTLRQHIETLAKSNRAPEFADNLLAYHYGVLYGDAEKDTRTEKQLNRTIRKWRNTADSGAEVI</sequence>
<dbReference type="AlphaFoldDB" id="A0AAT9FLY3"/>
<evidence type="ECO:0000313" key="4">
    <source>
        <dbReference type="EMBL" id="BDS06958.1"/>
    </source>
</evidence>
<proteinExistence type="predicted"/>
<dbReference type="KEGG" id="osu:NT6N_19980"/>
<dbReference type="PANTHER" id="PTHR42736:SF1">
    <property type="entry name" value="PROTEIN-GLUTAMINE GAMMA-GLUTAMYLTRANSFERASE"/>
    <property type="match status" value="1"/>
</dbReference>
<feature type="transmembrane region" description="Helical" evidence="2">
    <location>
        <begin position="25"/>
        <end position="44"/>
    </location>
</feature>
<feature type="transmembrane region" description="Helical" evidence="2">
    <location>
        <begin position="65"/>
        <end position="85"/>
    </location>
</feature>
<feature type="transmembrane region" description="Helical" evidence="2">
    <location>
        <begin position="478"/>
        <end position="497"/>
    </location>
</feature>
<evidence type="ECO:0000256" key="2">
    <source>
        <dbReference type="SAM" id="Phobius"/>
    </source>
</evidence>
<dbReference type="InterPro" id="IPR038765">
    <property type="entry name" value="Papain-like_cys_pep_sf"/>
</dbReference>
<feature type="domain" description="Transglutaminase-like" evidence="3">
    <location>
        <begin position="357"/>
        <end position="428"/>
    </location>
</feature>
<dbReference type="SUPFAM" id="SSF54001">
    <property type="entry name" value="Cysteine proteinases"/>
    <property type="match status" value="1"/>
</dbReference>
<keyword evidence="2" id="KW-0812">Transmembrane</keyword>
<dbReference type="Gene3D" id="3.10.620.30">
    <property type="match status" value="1"/>
</dbReference>
<dbReference type="InterPro" id="IPR052901">
    <property type="entry name" value="Bact_TGase-like"/>
</dbReference>
<accession>A0AAT9FLY3</accession>
<dbReference type="SMART" id="SM00460">
    <property type="entry name" value="TGc"/>
    <property type="match status" value="1"/>
</dbReference>
<feature type="region of interest" description="Disordered" evidence="1">
    <location>
        <begin position="427"/>
        <end position="468"/>
    </location>
</feature>
<gene>
    <name evidence="4" type="ORF">NT6N_19980</name>
</gene>
<reference evidence="4" key="1">
    <citation type="submission" date="2024-07" db="EMBL/GenBank/DDBJ databases">
        <title>Complete genome sequence of Verrucomicrobiaceae bacterium NT6N.</title>
        <authorList>
            <person name="Huang C."/>
            <person name="Takami H."/>
            <person name="Hamasaki K."/>
        </authorList>
    </citation>
    <scope>NUCLEOTIDE SEQUENCE</scope>
    <source>
        <strain evidence="4">NT6N</strain>
    </source>
</reference>
<name>A0AAT9FLY3_9BACT</name>
<dbReference type="InterPro" id="IPR002931">
    <property type="entry name" value="Transglutaminase-like"/>
</dbReference>